<proteinExistence type="predicted"/>
<dbReference type="Proteomes" id="UP001516400">
    <property type="component" value="Unassembled WGS sequence"/>
</dbReference>
<comment type="caution">
    <text evidence="1">The sequence shown here is derived from an EMBL/GenBank/DDBJ whole genome shotgun (WGS) entry which is preliminary data.</text>
</comment>
<protein>
    <submittedName>
        <fullName evidence="1">Uncharacterized protein</fullName>
    </submittedName>
</protein>
<accession>A0ABD2NXT8</accession>
<name>A0ABD2NXT8_9CUCU</name>
<gene>
    <name evidence="1" type="ORF">HHI36_006541</name>
</gene>
<dbReference type="AlphaFoldDB" id="A0ABD2NXT8"/>
<organism evidence="1 2">
    <name type="scientific">Cryptolaemus montrouzieri</name>
    <dbReference type="NCBI Taxonomy" id="559131"/>
    <lineage>
        <taxon>Eukaryota</taxon>
        <taxon>Metazoa</taxon>
        <taxon>Ecdysozoa</taxon>
        <taxon>Arthropoda</taxon>
        <taxon>Hexapoda</taxon>
        <taxon>Insecta</taxon>
        <taxon>Pterygota</taxon>
        <taxon>Neoptera</taxon>
        <taxon>Endopterygota</taxon>
        <taxon>Coleoptera</taxon>
        <taxon>Polyphaga</taxon>
        <taxon>Cucujiformia</taxon>
        <taxon>Coccinelloidea</taxon>
        <taxon>Coccinellidae</taxon>
        <taxon>Scymninae</taxon>
        <taxon>Scymnini</taxon>
        <taxon>Cryptolaemus</taxon>
    </lineage>
</organism>
<reference evidence="1 2" key="1">
    <citation type="journal article" date="2021" name="BMC Biol.">
        <title>Horizontally acquired antibacterial genes associated with adaptive radiation of ladybird beetles.</title>
        <authorList>
            <person name="Li H.S."/>
            <person name="Tang X.F."/>
            <person name="Huang Y.H."/>
            <person name="Xu Z.Y."/>
            <person name="Chen M.L."/>
            <person name="Du X.Y."/>
            <person name="Qiu B.Y."/>
            <person name="Chen P.T."/>
            <person name="Zhang W."/>
            <person name="Slipinski A."/>
            <person name="Escalona H.E."/>
            <person name="Waterhouse R.M."/>
            <person name="Zwick A."/>
            <person name="Pang H."/>
        </authorList>
    </citation>
    <scope>NUCLEOTIDE SEQUENCE [LARGE SCALE GENOMIC DNA]</scope>
    <source>
        <strain evidence="1">SYSU2018</strain>
    </source>
</reference>
<evidence type="ECO:0000313" key="2">
    <source>
        <dbReference type="Proteomes" id="UP001516400"/>
    </source>
</evidence>
<dbReference type="EMBL" id="JABFTP020000144">
    <property type="protein sequence ID" value="KAL3283394.1"/>
    <property type="molecule type" value="Genomic_DNA"/>
</dbReference>
<sequence>MNKYEQWQKITSNNPENAEFSVVPSGELLLFLLGSSNESLMIYKYEGISGFRKHITIANIPAITRFSQFTMDKNHFIMVEYGGKLRILQAQFKGNLKESL</sequence>
<evidence type="ECO:0000313" key="1">
    <source>
        <dbReference type="EMBL" id="KAL3283394.1"/>
    </source>
</evidence>
<keyword evidence="2" id="KW-1185">Reference proteome</keyword>